<protein>
    <recommendedName>
        <fullName evidence="3">Glycosyl transferase</fullName>
    </recommendedName>
</protein>
<dbReference type="InterPro" id="IPR029044">
    <property type="entry name" value="Nucleotide-diphossugar_trans"/>
</dbReference>
<dbReference type="Pfam" id="PF01501">
    <property type="entry name" value="Glyco_transf_8"/>
    <property type="match status" value="1"/>
</dbReference>
<accession>A0ABY3G7J0</accession>
<dbReference type="SUPFAM" id="SSF53448">
    <property type="entry name" value="Nucleotide-diphospho-sugar transferases"/>
    <property type="match status" value="1"/>
</dbReference>
<dbReference type="InterPro" id="IPR002495">
    <property type="entry name" value="Glyco_trans_8"/>
</dbReference>
<comment type="caution">
    <text evidence="1">The sequence shown here is derived from an EMBL/GenBank/DDBJ whole genome shotgun (WGS) entry which is preliminary data.</text>
</comment>
<proteinExistence type="predicted"/>
<gene>
    <name evidence="1" type="ORF">XK09_05620</name>
</gene>
<dbReference type="EMBL" id="VOAV01000026">
    <property type="protein sequence ID" value="TWO28312.1"/>
    <property type="molecule type" value="Genomic_DNA"/>
</dbReference>
<evidence type="ECO:0000313" key="1">
    <source>
        <dbReference type="EMBL" id="TWO28312.1"/>
    </source>
</evidence>
<dbReference type="Proteomes" id="UP000321599">
    <property type="component" value="Unassembled WGS sequence"/>
</dbReference>
<dbReference type="RefSeq" id="WP_147499011.1">
    <property type="nucleotide sequence ID" value="NZ_VOAV01000026.1"/>
</dbReference>
<organism evidence="1 2">
    <name type="scientific">Campylobacter lanienae</name>
    <dbReference type="NCBI Taxonomy" id="75658"/>
    <lineage>
        <taxon>Bacteria</taxon>
        <taxon>Pseudomonadati</taxon>
        <taxon>Campylobacterota</taxon>
        <taxon>Epsilonproteobacteria</taxon>
        <taxon>Campylobacterales</taxon>
        <taxon>Campylobacteraceae</taxon>
        <taxon>Campylobacter</taxon>
    </lineage>
</organism>
<reference evidence="1 2" key="1">
    <citation type="submission" date="2019-07" db="EMBL/GenBank/DDBJ databases">
        <title>Rapid identification of Enteric Bacteria from Whole Genome Sequences (WGS) using Average Nucleotide Identity (ANI).</title>
        <authorList>
            <person name="Lane C."/>
        </authorList>
    </citation>
    <scope>NUCLEOTIDE SEQUENCE [LARGE SCALE GENOMIC DNA]</scope>
    <source>
        <strain evidence="1 2">2013D-9588</strain>
    </source>
</reference>
<keyword evidence="2" id="KW-1185">Reference proteome</keyword>
<evidence type="ECO:0008006" key="3">
    <source>
        <dbReference type="Google" id="ProtNLM"/>
    </source>
</evidence>
<dbReference type="Gene3D" id="3.90.550.10">
    <property type="entry name" value="Spore Coat Polysaccharide Biosynthesis Protein SpsA, Chain A"/>
    <property type="match status" value="1"/>
</dbReference>
<sequence>MHFFTSVTTCYIPKARVLAKTLKEHNPDAIMHLVISDDLPQNFNIKNEMFDFVWNAEDFIKTENNKKWFYIHTVVELCTAVKAAAALHILEKTKTDKLIYLDPDIGVFDNLDSLSKMLDKNSVLITPHQTEPAITRQGIIDEEICSLKHGIYNFGFFAVKNDENGLKFLHWWNDRLMQFCYDDIPNGLFTDQKWGDMIPALFDFAKVVRDPIYNVATWNLATRKITGNSNDGWMVNGKPLAFYHFTGFDSGAHRVMLAQHAKEGDPVWNLSLHYEKMMHEMGQAELGHIPFKYAFYDNGMKISKFSRQLFRNADVYNMFDNPFSEKCYKWMKANSDDNMDLFKLLKKYIKYKFLYHFSFGKIRKNYKSKYKYYKNKINILSRYL</sequence>
<evidence type="ECO:0000313" key="2">
    <source>
        <dbReference type="Proteomes" id="UP000321599"/>
    </source>
</evidence>
<name>A0ABY3G7J0_9BACT</name>